<dbReference type="AlphaFoldDB" id="A0A3C1KTN9"/>
<accession>A0A3C1KTN9</accession>
<dbReference type="EMBL" id="DMND01000267">
    <property type="protein sequence ID" value="HAN29893.1"/>
    <property type="molecule type" value="Genomic_DNA"/>
</dbReference>
<evidence type="ECO:0000313" key="3">
    <source>
        <dbReference type="Proteomes" id="UP000259273"/>
    </source>
</evidence>
<dbReference type="STRING" id="1121937.GCA_000423125_00938"/>
<dbReference type="CDD" id="cd00761">
    <property type="entry name" value="Glyco_tranf_GTA_type"/>
    <property type="match status" value="1"/>
</dbReference>
<dbReference type="InterPro" id="IPR029044">
    <property type="entry name" value="Nucleotide-diphossugar_trans"/>
</dbReference>
<dbReference type="PANTHER" id="PTHR43685:SF2">
    <property type="entry name" value="GLYCOSYLTRANSFERASE 2-LIKE DOMAIN-CONTAINING PROTEIN"/>
    <property type="match status" value="1"/>
</dbReference>
<organism evidence="2 3">
    <name type="scientific">Haliea salexigens</name>
    <dbReference type="NCBI Taxonomy" id="287487"/>
    <lineage>
        <taxon>Bacteria</taxon>
        <taxon>Pseudomonadati</taxon>
        <taxon>Pseudomonadota</taxon>
        <taxon>Gammaproteobacteria</taxon>
        <taxon>Cellvibrionales</taxon>
        <taxon>Halieaceae</taxon>
        <taxon>Haliea</taxon>
    </lineage>
</organism>
<name>A0A3C1KTN9_9GAMM</name>
<proteinExistence type="predicted"/>
<comment type="caution">
    <text evidence="2">The sequence shown here is derived from an EMBL/GenBank/DDBJ whole genome shotgun (WGS) entry which is preliminary data.</text>
</comment>
<dbReference type="Gene3D" id="3.90.550.10">
    <property type="entry name" value="Spore Coat Polysaccharide Biosynthesis Protein SpsA, Chain A"/>
    <property type="match status" value="1"/>
</dbReference>
<gene>
    <name evidence="2" type="ORF">DCP75_19675</name>
</gene>
<dbReference type="SUPFAM" id="SSF53448">
    <property type="entry name" value="Nucleotide-diphospho-sugar transferases"/>
    <property type="match status" value="1"/>
</dbReference>
<dbReference type="Pfam" id="PF00535">
    <property type="entry name" value="Glycos_transf_2"/>
    <property type="match status" value="1"/>
</dbReference>
<dbReference type="InterPro" id="IPR050834">
    <property type="entry name" value="Glycosyltransf_2"/>
</dbReference>
<sequence>MSSTYRTCREIRNHPPGIQRTMNQHPTTAHASVCALLPAWQAADFIQATLDSLSAQTYAHFSVIVSVDDCDDDTFELCCAHAEADSRFRVVRQEQRLGYVGNCNALLALADADYALFAFHDDVIAPTYVERLVAAPDSDPDAVVSFSDVHLTHTDGREEHWVLNELDGITNPAERGHLMLAGELKWWVPNRGVFRLEKVRQIGGLKLHGAGEFSTDMPWLFHMSLLGNFVRVPETLCFKYYKPGSLSRSWAFTPHQRFEVLCACLRELWNSGLSSTAKLDIGAPLVHYLDQNRPQSGSPA</sequence>
<dbReference type="PANTHER" id="PTHR43685">
    <property type="entry name" value="GLYCOSYLTRANSFERASE"/>
    <property type="match status" value="1"/>
</dbReference>
<dbReference type="InterPro" id="IPR001173">
    <property type="entry name" value="Glyco_trans_2-like"/>
</dbReference>
<feature type="domain" description="Glycosyltransferase 2-like" evidence="1">
    <location>
        <begin position="36"/>
        <end position="160"/>
    </location>
</feature>
<evidence type="ECO:0000259" key="1">
    <source>
        <dbReference type="Pfam" id="PF00535"/>
    </source>
</evidence>
<dbReference type="Proteomes" id="UP000259273">
    <property type="component" value="Unassembled WGS sequence"/>
</dbReference>
<evidence type="ECO:0000313" key="2">
    <source>
        <dbReference type="EMBL" id="HAN29893.1"/>
    </source>
</evidence>
<protein>
    <recommendedName>
        <fullName evidence="1">Glycosyltransferase 2-like domain-containing protein</fullName>
    </recommendedName>
</protein>
<reference evidence="2 3" key="1">
    <citation type="journal article" date="2018" name="Nat. Biotechnol.">
        <title>A standardized bacterial taxonomy based on genome phylogeny substantially revises the tree of life.</title>
        <authorList>
            <person name="Parks D.H."/>
            <person name="Chuvochina M."/>
            <person name="Waite D.W."/>
            <person name="Rinke C."/>
            <person name="Skarshewski A."/>
            <person name="Chaumeil P.A."/>
            <person name="Hugenholtz P."/>
        </authorList>
    </citation>
    <scope>NUCLEOTIDE SEQUENCE [LARGE SCALE GENOMIC DNA]</scope>
    <source>
        <strain evidence="2">UBA9158</strain>
    </source>
</reference>